<dbReference type="InterPro" id="IPR008207">
    <property type="entry name" value="Sig_transdc_His_kin_Hpt_dom"/>
</dbReference>
<dbReference type="EMBL" id="UGKR01000003">
    <property type="protein sequence ID" value="STS86403.1"/>
    <property type="molecule type" value="Genomic_DNA"/>
</dbReference>
<dbReference type="Proteomes" id="UP000254545">
    <property type="component" value="Unassembled WGS sequence"/>
</dbReference>
<dbReference type="SMART" id="SM00062">
    <property type="entry name" value="PBPb"/>
    <property type="match status" value="2"/>
</dbReference>
<dbReference type="Pfam" id="PF00512">
    <property type="entry name" value="HisKA"/>
    <property type="match status" value="1"/>
</dbReference>
<sequence length="1156" mass="127422">MVVRLILSVVVGLTLSLSPAVFAMKQLELKSHSHIAAIDIPLSVKEKAWLAGQPTLTIGTWLPEMTPIVYDGDEKSYQGINADYLSLMKHSLGLKVIIRQYDTEQQALAALDDRQVDTLLTQVAHRDALAAGLVRTAPLIKTWPALVTSLKSPLPPLTTDRRVTLACTRECAFFDIIQQAFPNAKITLYDSDYQALASVVSGENQYFIGNNITTGHCISKYFSQSLVIAHYFRQQEQHNRFVTRDDRPELHQILDRFIHAIDSDTAMRIMQNWLNRDDLSFLNTPLPFSAEEQRWLQKHRRVRLLVNPYFPPFTLVDDEDELRGIMADMLNIFSLQTGLQFEPILVRNRHDLAKRMEKEDWAIMPAAALNSQPQAYVTLSDPLINVAFVLVARGSAPDPHLLTRSARIALPVGPIAAHDLKTRFPQVNWVETDNVGIAMKMVEEGEVDAAVASELSARYMIDHYYPQGLHYTRIDGLPVAAIRLAIPRDEPVLAAILGKALQAIPPRDILQMTEKWSKISSQQIENWSQYSRQFYQLIAFALVLIAISLGWGLSLCREVRKRKDSQQRLEDELAQKEALSCALEHEKDKAVQATKAKSRFLASMSHELRTPVSAIVGFLELLAKPELNVGQRKEAIELAGSTAQTLLGLIGNILDIDKIESGKYQITPQWSDVAQLVSQQCHTFDALAQQKGIVLHHHNALQEGIMLWLDPQALRQILNNLIGNALKFTAEGAIQVSCRLVQADETQGELTLIVSDSGCGISEAEQATLFHRYAQARQGRQQTGSGLGLVICKELVALMQGRLEMVSHPGVGTTFTITLPVKASRCALHAPQALPTRPQALPGLAILIADDHPTNRLLLKRQLSTIGYSVDEACDGEEAENKLASKHYDLLITDLNMPRKDGLALATSLRRRYPGLVIWGVTASALPQSREACLASGMNMCLFKPVSVQTLSHELSRLAEGRASPNVTRHLKLSVLTENTGGDQALMTEILETFRDASATDLQAAGQAIARHEPQTFLRALHRLHGSAQILGITALQQLCAPFEAKRPDSLTPASCLEVVQHITGVMREIDGEINAPDRPLAVPLGQSACPSVKGTSMSVSSSALSQGGTRISCLPPASRYPPQCPLQRLSAPDSLRNTSRLSAVFAPAPPLYGSG</sequence>
<dbReference type="GO" id="GO:0005524">
    <property type="term" value="F:ATP binding"/>
    <property type="evidence" value="ECO:0007669"/>
    <property type="project" value="UniProtKB-KW"/>
</dbReference>
<feature type="modified residue" description="4-aspartylphosphate" evidence="17">
    <location>
        <position position="894"/>
    </location>
</feature>
<dbReference type="Gene3D" id="3.40.190.10">
    <property type="entry name" value="Periplasmic binding protein-like II"/>
    <property type="match status" value="4"/>
</dbReference>
<protein>
    <recommendedName>
        <fullName evidence="3">histidine kinase</fullName>
        <ecNumber evidence="3">2.7.13.3</ecNumber>
    </recommendedName>
</protein>
<dbReference type="PROSITE" id="PS50109">
    <property type="entry name" value="HIS_KIN"/>
    <property type="match status" value="1"/>
</dbReference>
<comment type="subcellular location">
    <subcellularLocation>
        <location evidence="2">Cell inner membrane</location>
        <topology evidence="2">Multi-pass membrane protein</topology>
    </subcellularLocation>
</comment>
<dbReference type="CDD" id="cd00082">
    <property type="entry name" value="HisKA"/>
    <property type="match status" value="1"/>
</dbReference>
<keyword evidence="9" id="KW-0732">Signal</keyword>
<dbReference type="PANTHER" id="PTHR43047">
    <property type="entry name" value="TWO-COMPONENT HISTIDINE PROTEIN KINASE"/>
    <property type="match status" value="1"/>
</dbReference>
<evidence type="ECO:0000256" key="4">
    <source>
        <dbReference type="ARBA" id="ARBA00022475"/>
    </source>
</evidence>
<evidence type="ECO:0000256" key="12">
    <source>
        <dbReference type="ARBA" id="ARBA00022840"/>
    </source>
</evidence>
<feature type="domain" description="HPt" evidence="20">
    <location>
        <begin position="983"/>
        <end position="1077"/>
    </location>
</feature>
<proteinExistence type="predicted"/>
<dbReference type="Pfam" id="PF00497">
    <property type="entry name" value="SBP_bac_3"/>
    <property type="match status" value="2"/>
</dbReference>
<feature type="domain" description="Response regulatory" evidence="19">
    <location>
        <begin position="845"/>
        <end position="959"/>
    </location>
</feature>
<evidence type="ECO:0000256" key="14">
    <source>
        <dbReference type="ARBA" id="ARBA00023012"/>
    </source>
</evidence>
<feature type="domain" description="Histidine kinase" evidence="18">
    <location>
        <begin position="603"/>
        <end position="823"/>
    </location>
</feature>
<evidence type="ECO:0000256" key="16">
    <source>
        <dbReference type="PROSITE-ProRule" id="PRU00110"/>
    </source>
</evidence>
<dbReference type="FunFam" id="3.30.565.10:FF:000010">
    <property type="entry name" value="Sensor histidine kinase RcsC"/>
    <property type="match status" value="1"/>
</dbReference>
<dbReference type="InterPro" id="IPR036641">
    <property type="entry name" value="HPT_dom_sf"/>
</dbReference>
<evidence type="ECO:0000256" key="8">
    <source>
        <dbReference type="ARBA" id="ARBA00022692"/>
    </source>
</evidence>
<feature type="modified residue" description="Phosphohistidine" evidence="16">
    <location>
        <position position="1022"/>
    </location>
</feature>
<dbReference type="EC" id="2.7.13.3" evidence="3"/>
<dbReference type="Gene3D" id="1.20.120.160">
    <property type="entry name" value="HPT domain"/>
    <property type="match status" value="1"/>
</dbReference>
<dbReference type="AlphaFoldDB" id="A0A7H4M7V3"/>
<keyword evidence="13" id="KW-1133">Transmembrane helix</keyword>
<dbReference type="InterPro" id="IPR036097">
    <property type="entry name" value="HisK_dim/P_sf"/>
</dbReference>
<keyword evidence="6 17" id="KW-0597">Phosphoprotein</keyword>
<dbReference type="SMART" id="SM00448">
    <property type="entry name" value="REC"/>
    <property type="match status" value="1"/>
</dbReference>
<evidence type="ECO:0000256" key="15">
    <source>
        <dbReference type="ARBA" id="ARBA00023136"/>
    </source>
</evidence>
<evidence type="ECO:0000256" key="3">
    <source>
        <dbReference type="ARBA" id="ARBA00012438"/>
    </source>
</evidence>
<accession>A0A7H4M7V3</accession>
<dbReference type="Pfam" id="PF01627">
    <property type="entry name" value="Hpt"/>
    <property type="match status" value="1"/>
</dbReference>
<dbReference type="PROSITE" id="PS50110">
    <property type="entry name" value="RESPONSE_REGULATORY"/>
    <property type="match status" value="1"/>
</dbReference>
<dbReference type="InterPro" id="IPR049871">
    <property type="entry name" value="BvgS-like_periplasmic2"/>
</dbReference>
<dbReference type="SUPFAM" id="SSF52172">
    <property type="entry name" value="CheY-like"/>
    <property type="match status" value="1"/>
</dbReference>
<evidence type="ECO:0000256" key="9">
    <source>
        <dbReference type="ARBA" id="ARBA00022729"/>
    </source>
</evidence>
<dbReference type="Gene3D" id="3.40.50.2300">
    <property type="match status" value="1"/>
</dbReference>
<dbReference type="Pfam" id="PF00072">
    <property type="entry name" value="Response_reg"/>
    <property type="match status" value="1"/>
</dbReference>
<evidence type="ECO:0000259" key="19">
    <source>
        <dbReference type="PROSITE" id="PS50110"/>
    </source>
</evidence>
<dbReference type="InterPro" id="IPR001789">
    <property type="entry name" value="Sig_transdc_resp-reg_receiver"/>
</dbReference>
<evidence type="ECO:0000259" key="20">
    <source>
        <dbReference type="PROSITE" id="PS50894"/>
    </source>
</evidence>
<keyword evidence="5" id="KW-0997">Cell inner membrane</keyword>
<evidence type="ECO:0000256" key="11">
    <source>
        <dbReference type="ARBA" id="ARBA00022777"/>
    </source>
</evidence>
<dbReference type="GO" id="GO:0000155">
    <property type="term" value="F:phosphorelay sensor kinase activity"/>
    <property type="evidence" value="ECO:0007669"/>
    <property type="project" value="InterPro"/>
</dbReference>
<dbReference type="InterPro" id="IPR001638">
    <property type="entry name" value="Solute-binding_3/MltF_N"/>
</dbReference>
<dbReference type="CDD" id="cd13705">
    <property type="entry name" value="PBP2_BvgS_D1"/>
    <property type="match status" value="1"/>
</dbReference>
<keyword evidence="4" id="KW-1003">Cell membrane</keyword>
<evidence type="ECO:0000256" key="1">
    <source>
        <dbReference type="ARBA" id="ARBA00000085"/>
    </source>
</evidence>
<dbReference type="SUPFAM" id="SSF55874">
    <property type="entry name" value="ATPase domain of HSP90 chaperone/DNA topoisomerase II/histidine kinase"/>
    <property type="match status" value="1"/>
</dbReference>
<dbReference type="GO" id="GO:0009927">
    <property type="term" value="F:histidine phosphotransfer kinase activity"/>
    <property type="evidence" value="ECO:0007669"/>
    <property type="project" value="TreeGrafter"/>
</dbReference>
<dbReference type="SMART" id="SM00387">
    <property type="entry name" value="HATPase_c"/>
    <property type="match status" value="1"/>
</dbReference>
<dbReference type="InterPro" id="IPR003661">
    <property type="entry name" value="HisK_dim/P_dom"/>
</dbReference>
<dbReference type="Pfam" id="PF02518">
    <property type="entry name" value="HATPase_c"/>
    <property type="match status" value="1"/>
</dbReference>
<evidence type="ECO:0000313" key="21">
    <source>
        <dbReference type="EMBL" id="STS86403.1"/>
    </source>
</evidence>
<dbReference type="InterPro" id="IPR049870">
    <property type="entry name" value="BvgS-like_periplasmic1"/>
</dbReference>
<evidence type="ECO:0000259" key="18">
    <source>
        <dbReference type="PROSITE" id="PS50109"/>
    </source>
</evidence>
<evidence type="ECO:0000256" key="5">
    <source>
        <dbReference type="ARBA" id="ARBA00022519"/>
    </source>
</evidence>
<dbReference type="Gene3D" id="3.30.565.10">
    <property type="entry name" value="Histidine kinase-like ATPase, C-terminal domain"/>
    <property type="match status" value="1"/>
</dbReference>
<dbReference type="CDD" id="cd13707">
    <property type="entry name" value="PBP2_BvgS_D2"/>
    <property type="match status" value="1"/>
</dbReference>
<dbReference type="SUPFAM" id="SSF47226">
    <property type="entry name" value="Histidine-containing phosphotransfer domain, HPT domain"/>
    <property type="match status" value="1"/>
</dbReference>
<comment type="catalytic activity">
    <reaction evidence="1">
        <text>ATP + protein L-histidine = ADP + protein N-phospho-L-histidine.</text>
        <dbReference type="EC" id="2.7.13.3"/>
    </reaction>
</comment>
<dbReference type="SMART" id="SM00388">
    <property type="entry name" value="HisKA"/>
    <property type="match status" value="1"/>
</dbReference>
<dbReference type="PANTHER" id="PTHR43047:SF72">
    <property type="entry name" value="OSMOSENSING HISTIDINE PROTEIN KINASE SLN1"/>
    <property type="match status" value="1"/>
</dbReference>
<evidence type="ECO:0000256" key="6">
    <source>
        <dbReference type="ARBA" id="ARBA00022553"/>
    </source>
</evidence>
<dbReference type="SMART" id="SM00073">
    <property type="entry name" value="HPT"/>
    <property type="match status" value="1"/>
</dbReference>
<evidence type="ECO:0000256" key="13">
    <source>
        <dbReference type="ARBA" id="ARBA00022989"/>
    </source>
</evidence>
<gene>
    <name evidence="21" type="primary">evgS</name>
    <name evidence="21" type="ORF">NCTC9177_00157</name>
</gene>
<organism evidence="21 22">
    <name type="scientific">Klebsiella variicola</name>
    <dbReference type="NCBI Taxonomy" id="244366"/>
    <lineage>
        <taxon>Bacteria</taxon>
        <taxon>Pseudomonadati</taxon>
        <taxon>Pseudomonadota</taxon>
        <taxon>Gammaproteobacteria</taxon>
        <taxon>Enterobacterales</taxon>
        <taxon>Enterobacteriaceae</taxon>
        <taxon>Klebsiella/Raoultella group</taxon>
        <taxon>Klebsiella</taxon>
        <taxon>Klebsiella pneumoniae complex</taxon>
    </lineage>
</organism>
<keyword evidence="15" id="KW-0472">Membrane</keyword>
<reference evidence="21 22" key="1">
    <citation type="submission" date="2018-06" db="EMBL/GenBank/DDBJ databases">
        <authorList>
            <consortium name="Pathogen Informatics"/>
            <person name="Doyle S."/>
        </authorList>
    </citation>
    <scope>NUCLEOTIDE SEQUENCE [LARGE SCALE GENOMIC DNA]</scope>
    <source>
        <strain evidence="21 22">NCTC9177</strain>
    </source>
</reference>
<dbReference type="InterPro" id="IPR004358">
    <property type="entry name" value="Sig_transdc_His_kin-like_C"/>
</dbReference>
<keyword evidence="7 21" id="KW-0808">Transferase</keyword>
<dbReference type="Gene3D" id="1.10.287.130">
    <property type="match status" value="1"/>
</dbReference>
<keyword evidence="10" id="KW-0547">Nucleotide-binding</keyword>
<dbReference type="CDD" id="cd00088">
    <property type="entry name" value="HPT"/>
    <property type="match status" value="1"/>
</dbReference>
<dbReference type="GO" id="GO:0005886">
    <property type="term" value="C:plasma membrane"/>
    <property type="evidence" value="ECO:0007669"/>
    <property type="project" value="UniProtKB-SubCell"/>
</dbReference>
<dbReference type="PRINTS" id="PR00344">
    <property type="entry name" value="BCTRLSENSOR"/>
</dbReference>
<dbReference type="InterPro" id="IPR005467">
    <property type="entry name" value="His_kinase_dom"/>
</dbReference>
<dbReference type="InterPro" id="IPR011006">
    <property type="entry name" value="CheY-like_superfamily"/>
</dbReference>
<evidence type="ECO:0000256" key="2">
    <source>
        <dbReference type="ARBA" id="ARBA00004429"/>
    </source>
</evidence>
<dbReference type="SUPFAM" id="SSF53850">
    <property type="entry name" value="Periplasmic binding protein-like II"/>
    <property type="match status" value="2"/>
</dbReference>
<dbReference type="CDD" id="cd17546">
    <property type="entry name" value="REC_hyHK_CKI1_RcsC-like"/>
    <property type="match status" value="1"/>
</dbReference>
<evidence type="ECO:0000256" key="17">
    <source>
        <dbReference type="PROSITE-ProRule" id="PRU00169"/>
    </source>
</evidence>
<dbReference type="CDD" id="cd16922">
    <property type="entry name" value="HATPase_EvgS-ArcB-TorS-like"/>
    <property type="match status" value="1"/>
</dbReference>
<evidence type="ECO:0000256" key="10">
    <source>
        <dbReference type="ARBA" id="ARBA00022741"/>
    </source>
</evidence>
<comment type="caution">
    <text evidence="21">The sequence shown here is derived from an EMBL/GenBank/DDBJ whole genome shotgun (WGS) entry which is preliminary data.</text>
</comment>
<dbReference type="SUPFAM" id="SSF47384">
    <property type="entry name" value="Homodimeric domain of signal transducing histidine kinase"/>
    <property type="match status" value="1"/>
</dbReference>
<keyword evidence="14" id="KW-0902">Two-component regulatory system</keyword>
<keyword evidence="12" id="KW-0067">ATP-binding</keyword>
<name>A0A7H4M7V3_KLEVA</name>
<dbReference type="InterPro" id="IPR003594">
    <property type="entry name" value="HATPase_dom"/>
</dbReference>
<keyword evidence="11 21" id="KW-0418">Kinase</keyword>
<dbReference type="InterPro" id="IPR036890">
    <property type="entry name" value="HATPase_C_sf"/>
</dbReference>
<keyword evidence="8" id="KW-0812">Transmembrane</keyword>
<dbReference type="PROSITE" id="PS50894">
    <property type="entry name" value="HPT"/>
    <property type="match status" value="1"/>
</dbReference>
<evidence type="ECO:0000256" key="7">
    <source>
        <dbReference type="ARBA" id="ARBA00022679"/>
    </source>
</evidence>
<evidence type="ECO:0000313" key="22">
    <source>
        <dbReference type="Proteomes" id="UP000254545"/>
    </source>
</evidence>